<dbReference type="InterPro" id="IPR007863">
    <property type="entry name" value="Peptidase_M16_C"/>
</dbReference>
<evidence type="ECO:0000313" key="6">
    <source>
        <dbReference type="EMBL" id="QEH32674.1"/>
    </source>
</evidence>
<dbReference type="PANTHER" id="PTHR11851">
    <property type="entry name" value="METALLOPROTEASE"/>
    <property type="match status" value="1"/>
</dbReference>
<protein>
    <submittedName>
        <fullName evidence="6">Protease 3</fullName>
        <ecNumber evidence="6">3.4.24.55</ecNumber>
    </submittedName>
</protein>
<accession>A0A5B9VX66</accession>
<dbReference type="Pfam" id="PF00675">
    <property type="entry name" value="Peptidase_M16"/>
    <property type="match status" value="1"/>
</dbReference>
<dbReference type="EMBL" id="CP042997">
    <property type="protein sequence ID" value="QEH32674.1"/>
    <property type="molecule type" value="Genomic_DNA"/>
</dbReference>
<proteinExistence type="inferred from homology"/>
<dbReference type="InterPro" id="IPR050361">
    <property type="entry name" value="MPP/UQCRC_Complex"/>
</dbReference>
<dbReference type="GO" id="GO:0006508">
    <property type="term" value="P:proteolysis"/>
    <property type="evidence" value="ECO:0007669"/>
    <property type="project" value="UniProtKB-KW"/>
</dbReference>
<sequence length="412" mass="45876">MTFHHATLDNGLEVIAELNDQAHSVAAGFFVKAGSRDESGDVAGVSHFLEHMTFKGTERRDALAVNRDFDRVGAKHNAQTSEEDTFYHVTCLPEYLPASFDVLSDILRPTLREEDFETEKQVIIEEIRMYLDNPMSVAYEAAKTAHFGRHPLGNSILGSVQSITDMKVGAMRSYFRDRYCPSNIVLGFAGRGRWEDLLDLARARCGGWEGGSTTRQADPVRGTGAFQKILRDEDLQQTVVGVSDAPPLEAEDRYAAHLLATVLGDHTGSRLYWTLIDPGLADGAGLSYQDYNQAGTFFTFLSCEPEETGANLARIAGVYRDVMESGVTPEELEQAKNKVLARSVLRSERPMGRLASLGFHWMYRRAYLTVDQELDAFSRVTPADLRRVLEQYPLWPMTVVSVGPTDELDVPE</sequence>
<reference evidence="6 7" key="1">
    <citation type="submission" date="2019-08" db="EMBL/GenBank/DDBJ databases">
        <title>Deep-cultivation of Planctomycetes and their phenomic and genomic characterization uncovers novel biology.</title>
        <authorList>
            <person name="Wiegand S."/>
            <person name="Jogler M."/>
            <person name="Boedeker C."/>
            <person name="Pinto D."/>
            <person name="Vollmers J."/>
            <person name="Rivas-Marin E."/>
            <person name="Kohn T."/>
            <person name="Peeters S.H."/>
            <person name="Heuer A."/>
            <person name="Rast P."/>
            <person name="Oberbeckmann S."/>
            <person name="Bunk B."/>
            <person name="Jeske O."/>
            <person name="Meyerdierks A."/>
            <person name="Storesund J.E."/>
            <person name="Kallscheuer N."/>
            <person name="Luecker S."/>
            <person name="Lage O.M."/>
            <person name="Pohl T."/>
            <person name="Merkel B.J."/>
            <person name="Hornburger P."/>
            <person name="Mueller R.-W."/>
            <person name="Bruemmer F."/>
            <person name="Labrenz M."/>
            <person name="Spormann A.M."/>
            <person name="Op den Camp H."/>
            <person name="Overmann J."/>
            <person name="Amann R."/>
            <person name="Jetten M.S.M."/>
            <person name="Mascher T."/>
            <person name="Medema M.H."/>
            <person name="Devos D.P."/>
            <person name="Kaster A.-K."/>
            <person name="Ovreas L."/>
            <person name="Rohde M."/>
            <person name="Galperin M.Y."/>
            <person name="Jogler C."/>
        </authorList>
    </citation>
    <scope>NUCLEOTIDE SEQUENCE [LARGE SCALE GENOMIC DNA]</scope>
    <source>
        <strain evidence="6 7">OJF2</strain>
    </source>
</reference>
<dbReference type="InterPro" id="IPR001431">
    <property type="entry name" value="Pept_M16_Zn_BS"/>
</dbReference>
<dbReference type="PANTHER" id="PTHR11851:SF49">
    <property type="entry name" value="MITOCHONDRIAL-PROCESSING PEPTIDASE SUBUNIT ALPHA"/>
    <property type="match status" value="1"/>
</dbReference>
<keyword evidence="6" id="KW-0378">Hydrolase</keyword>
<dbReference type="Pfam" id="PF05193">
    <property type="entry name" value="Peptidase_M16_C"/>
    <property type="match status" value="1"/>
</dbReference>
<dbReference type="RefSeq" id="WP_148592020.1">
    <property type="nucleotide sequence ID" value="NZ_CP042997.1"/>
</dbReference>
<dbReference type="SUPFAM" id="SSF63411">
    <property type="entry name" value="LuxS/MPP-like metallohydrolase"/>
    <property type="match status" value="2"/>
</dbReference>
<evidence type="ECO:0000256" key="1">
    <source>
        <dbReference type="ARBA" id="ARBA00001947"/>
    </source>
</evidence>
<name>A0A5B9VX66_9BACT</name>
<evidence type="ECO:0000256" key="3">
    <source>
        <dbReference type="RuleBase" id="RU004447"/>
    </source>
</evidence>
<organism evidence="6 7">
    <name type="scientific">Aquisphaera giovannonii</name>
    <dbReference type="NCBI Taxonomy" id="406548"/>
    <lineage>
        <taxon>Bacteria</taxon>
        <taxon>Pseudomonadati</taxon>
        <taxon>Planctomycetota</taxon>
        <taxon>Planctomycetia</taxon>
        <taxon>Isosphaerales</taxon>
        <taxon>Isosphaeraceae</taxon>
        <taxon>Aquisphaera</taxon>
    </lineage>
</organism>
<comment type="similarity">
    <text evidence="2 3">Belongs to the peptidase M16 family.</text>
</comment>
<feature type="domain" description="Peptidase M16 N-terminal" evidence="4">
    <location>
        <begin position="14"/>
        <end position="158"/>
    </location>
</feature>
<dbReference type="AlphaFoldDB" id="A0A5B9VX66"/>
<dbReference type="KEGG" id="agv:OJF2_11530"/>
<dbReference type="GO" id="GO:0004222">
    <property type="term" value="F:metalloendopeptidase activity"/>
    <property type="evidence" value="ECO:0007669"/>
    <property type="project" value="UniProtKB-EC"/>
</dbReference>
<dbReference type="Gene3D" id="3.30.830.10">
    <property type="entry name" value="Metalloenzyme, LuxS/M16 peptidase-like"/>
    <property type="match status" value="2"/>
</dbReference>
<gene>
    <name evidence="6" type="primary">ptrA_2</name>
    <name evidence="6" type="ORF">OJF2_11530</name>
</gene>
<keyword evidence="7" id="KW-1185">Reference proteome</keyword>
<dbReference type="EC" id="3.4.24.55" evidence="6"/>
<evidence type="ECO:0000256" key="2">
    <source>
        <dbReference type="ARBA" id="ARBA00007261"/>
    </source>
</evidence>
<keyword evidence="6" id="KW-0645">Protease</keyword>
<dbReference type="InterPro" id="IPR011249">
    <property type="entry name" value="Metalloenz_LuxS/M16"/>
</dbReference>
<dbReference type="Proteomes" id="UP000324233">
    <property type="component" value="Chromosome"/>
</dbReference>
<evidence type="ECO:0000259" key="4">
    <source>
        <dbReference type="Pfam" id="PF00675"/>
    </source>
</evidence>
<comment type="cofactor">
    <cofactor evidence="1">
        <name>Zn(2+)</name>
        <dbReference type="ChEBI" id="CHEBI:29105"/>
    </cofactor>
</comment>
<dbReference type="OrthoDB" id="9811314at2"/>
<dbReference type="InterPro" id="IPR011765">
    <property type="entry name" value="Pept_M16_N"/>
</dbReference>
<evidence type="ECO:0000313" key="7">
    <source>
        <dbReference type="Proteomes" id="UP000324233"/>
    </source>
</evidence>
<evidence type="ECO:0000259" key="5">
    <source>
        <dbReference type="Pfam" id="PF05193"/>
    </source>
</evidence>
<dbReference type="GO" id="GO:0046872">
    <property type="term" value="F:metal ion binding"/>
    <property type="evidence" value="ECO:0007669"/>
    <property type="project" value="InterPro"/>
</dbReference>
<dbReference type="PROSITE" id="PS00143">
    <property type="entry name" value="INSULINASE"/>
    <property type="match status" value="1"/>
</dbReference>
<feature type="domain" description="Peptidase M16 C-terminal" evidence="5">
    <location>
        <begin position="170"/>
        <end position="338"/>
    </location>
</feature>